<dbReference type="GO" id="GO:0005737">
    <property type="term" value="C:cytoplasm"/>
    <property type="evidence" value="ECO:0007669"/>
    <property type="project" value="UniProtKB-SubCell"/>
</dbReference>
<feature type="compositionally biased region" description="Low complexity" evidence="7">
    <location>
        <begin position="18"/>
        <end position="30"/>
    </location>
</feature>
<dbReference type="SUPFAM" id="SSF51064">
    <property type="entry name" value="Head domain of nucleotide exchange factor GrpE"/>
    <property type="match status" value="1"/>
</dbReference>
<name>A0A6J6GE15_9ZZZZ</name>
<evidence type="ECO:0000313" key="12">
    <source>
        <dbReference type="EMBL" id="CAB4856112.1"/>
    </source>
</evidence>
<dbReference type="EMBL" id="CAEZYJ010000081">
    <property type="protein sequence ID" value="CAB4721369.1"/>
    <property type="molecule type" value="Genomic_DNA"/>
</dbReference>
<dbReference type="GO" id="GO:0006457">
    <property type="term" value="P:protein folding"/>
    <property type="evidence" value="ECO:0007669"/>
    <property type="project" value="InterPro"/>
</dbReference>
<dbReference type="EMBL" id="CAEZXH010000004">
    <property type="protein sequence ID" value="CAB4675200.1"/>
    <property type="molecule type" value="Genomic_DNA"/>
</dbReference>
<keyword evidence="6" id="KW-0143">Chaperone</keyword>
<accession>A0A6J6GE15</accession>
<evidence type="ECO:0000313" key="8">
    <source>
        <dbReference type="EMBL" id="CAB4597325.1"/>
    </source>
</evidence>
<keyword evidence="4" id="KW-0963">Cytoplasm</keyword>
<dbReference type="SUPFAM" id="SSF58014">
    <property type="entry name" value="Coiled-coil domain of nucleotide exchange factor GrpE"/>
    <property type="match status" value="1"/>
</dbReference>
<organism evidence="8">
    <name type="scientific">freshwater metagenome</name>
    <dbReference type="NCBI Taxonomy" id="449393"/>
    <lineage>
        <taxon>unclassified sequences</taxon>
        <taxon>metagenomes</taxon>
        <taxon>ecological metagenomes</taxon>
    </lineage>
</organism>
<evidence type="ECO:0000313" key="10">
    <source>
        <dbReference type="EMBL" id="CAB4721369.1"/>
    </source>
</evidence>
<evidence type="ECO:0000313" key="9">
    <source>
        <dbReference type="EMBL" id="CAB4675200.1"/>
    </source>
</evidence>
<proteinExistence type="inferred from homology"/>
<dbReference type="FunFam" id="2.30.22.10:FF:000001">
    <property type="entry name" value="Protein GrpE"/>
    <property type="match status" value="1"/>
</dbReference>
<comment type="subunit">
    <text evidence="3">Homodimer.</text>
</comment>
<dbReference type="AlphaFoldDB" id="A0A6J6GE15"/>
<dbReference type="EMBL" id="CAEZUJ010000015">
    <property type="protein sequence ID" value="CAB4597325.1"/>
    <property type="molecule type" value="Genomic_DNA"/>
</dbReference>
<evidence type="ECO:0000313" key="13">
    <source>
        <dbReference type="EMBL" id="CAB5034006.1"/>
    </source>
</evidence>
<dbReference type="Gene3D" id="2.30.22.10">
    <property type="entry name" value="Head domain of nucleotide exchange factor GrpE"/>
    <property type="match status" value="1"/>
</dbReference>
<gene>
    <name evidence="8" type="ORF">UFOPK1811_00555</name>
    <name evidence="9" type="ORF">UFOPK2360_00122</name>
    <name evidence="10" type="ORF">UFOPK2659_00663</name>
    <name evidence="11" type="ORF">UFOPK2922_00076</name>
    <name evidence="12" type="ORF">UFOPK3306_00131</name>
    <name evidence="13" type="ORF">UFOPK4209_00117</name>
</gene>
<dbReference type="GO" id="GO:0042803">
    <property type="term" value="F:protein homodimerization activity"/>
    <property type="evidence" value="ECO:0007669"/>
    <property type="project" value="InterPro"/>
</dbReference>
<evidence type="ECO:0000256" key="5">
    <source>
        <dbReference type="ARBA" id="ARBA00023016"/>
    </source>
</evidence>
<evidence type="ECO:0000256" key="6">
    <source>
        <dbReference type="ARBA" id="ARBA00023186"/>
    </source>
</evidence>
<comment type="similarity">
    <text evidence="2">Belongs to the GrpE family.</text>
</comment>
<dbReference type="GO" id="GO:0000774">
    <property type="term" value="F:adenyl-nucleotide exchange factor activity"/>
    <property type="evidence" value="ECO:0007669"/>
    <property type="project" value="InterPro"/>
</dbReference>
<dbReference type="PROSITE" id="PS01071">
    <property type="entry name" value="GRPE"/>
    <property type="match status" value="1"/>
</dbReference>
<dbReference type="InterPro" id="IPR000740">
    <property type="entry name" value="GrpE"/>
</dbReference>
<dbReference type="GO" id="GO:0051087">
    <property type="term" value="F:protein-folding chaperone binding"/>
    <property type="evidence" value="ECO:0007669"/>
    <property type="project" value="InterPro"/>
</dbReference>
<dbReference type="HAMAP" id="MF_01151">
    <property type="entry name" value="GrpE"/>
    <property type="match status" value="1"/>
</dbReference>
<keyword evidence="5" id="KW-0346">Stress response</keyword>
<dbReference type="PANTHER" id="PTHR21237:SF23">
    <property type="entry name" value="GRPE PROTEIN HOMOLOG, MITOCHONDRIAL"/>
    <property type="match status" value="1"/>
</dbReference>
<dbReference type="PANTHER" id="PTHR21237">
    <property type="entry name" value="GRPE PROTEIN"/>
    <property type="match status" value="1"/>
</dbReference>
<dbReference type="EMBL" id="CAEZZS010000002">
    <property type="protein sequence ID" value="CAB4766844.1"/>
    <property type="molecule type" value="Genomic_DNA"/>
</dbReference>
<dbReference type="PRINTS" id="PR00773">
    <property type="entry name" value="GRPEPROTEIN"/>
</dbReference>
<protein>
    <submittedName>
        <fullName evidence="8">Unannotated protein</fullName>
    </submittedName>
</protein>
<dbReference type="EMBL" id="CAFBPY010000009">
    <property type="protein sequence ID" value="CAB5034006.1"/>
    <property type="molecule type" value="Genomic_DNA"/>
</dbReference>
<evidence type="ECO:0000256" key="3">
    <source>
        <dbReference type="ARBA" id="ARBA00011738"/>
    </source>
</evidence>
<evidence type="ECO:0000256" key="4">
    <source>
        <dbReference type="ARBA" id="ARBA00022490"/>
    </source>
</evidence>
<dbReference type="Pfam" id="PF01025">
    <property type="entry name" value="GrpE"/>
    <property type="match status" value="1"/>
</dbReference>
<sequence length="166" mass="18432">MSESVVTDESGVDENVDSTESQQQTETSTKSAEEVLTEDLQRLQADYSNYRKRVDRDRAVAHELAVASVLNELLPIIDDLDRARTHGELEGGFKSVADQIENAVTKIGLVKFGEAGTPFDPQIHEALMHLTSSEVSEVTATEILQKGYKYKERVLRPARVTVTDPE</sequence>
<dbReference type="InterPro" id="IPR013805">
    <property type="entry name" value="GrpE_CC"/>
</dbReference>
<evidence type="ECO:0000256" key="1">
    <source>
        <dbReference type="ARBA" id="ARBA00004496"/>
    </source>
</evidence>
<evidence type="ECO:0000256" key="2">
    <source>
        <dbReference type="ARBA" id="ARBA00009054"/>
    </source>
</evidence>
<dbReference type="InterPro" id="IPR009012">
    <property type="entry name" value="GrpE_head"/>
</dbReference>
<dbReference type="EMBL" id="CAFBLI010000005">
    <property type="protein sequence ID" value="CAB4856112.1"/>
    <property type="molecule type" value="Genomic_DNA"/>
</dbReference>
<dbReference type="CDD" id="cd00446">
    <property type="entry name" value="GrpE"/>
    <property type="match status" value="1"/>
</dbReference>
<evidence type="ECO:0000256" key="7">
    <source>
        <dbReference type="SAM" id="MobiDB-lite"/>
    </source>
</evidence>
<feature type="region of interest" description="Disordered" evidence="7">
    <location>
        <begin position="1"/>
        <end position="36"/>
    </location>
</feature>
<evidence type="ECO:0000313" key="11">
    <source>
        <dbReference type="EMBL" id="CAB4766844.1"/>
    </source>
</evidence>
<dbReference type="GO" id="GO:0051082">
    <property type="term" value="F:unfolded protein binding"/>
    <property type="evidence" value="ECO:0007669"/>
    <property type="project" value="TreeGrafter"/>
</dbReference>
<reference evidence="8" key="1">
    <citation type="submission" date="2020-05" db="EMBL/GenBank/DDBJ databases">
        <authorList>
            <person name="Chiriac C."/>
            <person name="Salcher M."/>
            <person name="Ghai R."/>
            <person name="Kavagutti S V."/>
        </authorList>
    </citation>
    <scope>NUCLEOTIDE SEQUENCE</scope>
</reference>
<dbReference type="Gene3D" id="3.90.20.20">
    <property type="match status" value="1"/>
</dbReference>
<comment type="subcellular location">
    <subcellularLocation>
        <location evidence="1">Cytoplasm</location>
    </subcellularLocation>
</comment>